<evidence type="ECO:0000256" key="2">
    <source>
        <dbReference type="ARBA" id="ARBA00005988"/>
    </source>
</evidence>
<dbReference type="GO" id="GO:0008270">
    <property type="term" value="F:zinc ion binding"/>
    <property type="evidence" value="ECO:0007669"/>
    <property type="project" value="InterPro"/>
</dbReference>
<evidence type="ECO:0000256" key="4">
    <source>
        <dbReference type="ARBA" id="ARBA00022801"/>
    </source>
</evidence>
<reference evidence="9 10" key="1">
    <citation type="submission" date="2016-10" db="EMBL/GenBank/DDBJ databases">
        <title>Silvanigrella aquatica sp. nov., isolated from a freshwater lake located in the Black Forest, Germany, description of Silvanigrellaceae fam. nov., Silvanigrellales ord. nov., reclassification of the order Bdellovibrionales in the class Oligoflexia, reclassification of the families Bacteriovoracaceae and Halobacteriovoraceae in the new order Bacteriovoracales ord. nov., and reclassification of the family Pseudobacteriovoracaceae in the order Oligoflexiales.</title>
        <authorList>
            <person name="Hahn M.W."/>
            <person name="Schmidt J."/>
            <person name="Koll U."/>
            <person name="Rohde M."/>
            <person name="Verbag S."/>
            <person name="Pitt A."/>
            <person name="Nakai R."/>
            <person name="Naganuma T."/>
            <person name="Lang E."/>
        </authorList>
    </citation>
    <scope>NUCLEOTIDE SEQUENCE [LARGE SCALE GENOMIC DNA]</scope>
    <source>
        <strain evidence="9 10">MWH-Nonnen-W8red</strain>
    </source>
</reference>
<dbReference type="PANTHER" id="PTHR11705">
    <property type="entry name" value="PROTEASE FAMILY M14 CARBOXYPEPTIDASE A,B"/>
    <property type="match status" value="1"/>
</dbReference>
<dbReference type="PANTHER" id="PTHR11705:SF143">
    <property type="entry name" value="SLL0236 PROTEIN"/>
    <property type="match status" value="1"/>
</dbReference>
<comment type="similarity">
    <text evidence="2 7">Belongs to the peptidase M14 family.</text>
</comment>
<dbReference type="GO" id="GO:0005615">
    <property type="term" value="C:extracellular space"/>
    <property type="evidence" value="ECO:0007669"/>
    <property type="project" value="TreeGrafter"/>
</dbReference>
<comment type="cofactor">
    <cofactor evidence="1">
        <name>Zn(2+)</name>
        <dbReference type="ChEBI" id="CHEBI:29105"/>
    </cofactor>
</comment>
<evidence type="ECO:0000259" key="8">
    <source>
        <dbReference type="PROSITE" id="PS52035"/>
    </source>
</evidence>
<dbReference type="SMART" id="SM00631">
    <property type="entry name" value="Zn_pept"/>
    <property type="match status" value="1"/>
</dbReference>
<dbReference type="PROSITE" id="PS52035">
    <property type="entry name" value="PEPTIDASE_M14"/>
    <property type="match status" value="1"/>
</dbReference>
<evidence type="ECO:0000256" key="5">
    <source>
        <dbReference type="ARBA" id="ARBA00022833"/>
    </source>
</evidence>
<dbReference type="Gene3D" id="3.40.630.10">
    <property type="entry name" value="Zn peptidases"/>
    <property type="match status" value="1"/>
</dbReference>
<dbReference type="Proteomes" id="UP000184731">
    <property type="component" value="Chromosome"/>
</dbReference>
<dbReference type="STRING" id="1915309.AXG55_03730"/>
<dbReference type="InterPro" id="IPR000834">
    <property type="entry name" value="Peptidase_M14"/>
</dbReference>
<evidence type="ECO:0000313" key="10">
    <source>
        <dbReference type="Proteomes" id="UP000184731"/>
    </source>
</evidence>
<gene>
    <name evidence="9" type="ORF">AXG55_03730</name>
</gene>
<feature type="active site" description="Proton donor/acceptor" evidence="7">
    <location>
        <position position="352"/>
    </location>
</feature>
<dbReference type="GO" id="GO:0004181">
    <property type="term" value="F:metallocarboxypeptidase activity"/>
    <property type="evidence" value="ECO:0007669"/>
    <property type="project" value="InterPro"/>
</dbReference>
<sequence length="577" mass="66714">MPHYLFPNKYLNYQDMMADIDALCTQFPKKIDFEKIEIAKTPEGRSLIAIRVYPKGKSIEQPTLWFDANMHSLEFIGTNTVLAHMENLIHKLTNNETKYNTVNYVFVPRICPDGTEQYFTDGRRNRSNARDSRKRKELGSYWKRECLIDKEERNIPLDLFKNKKRIGYMRKKSTSGIWVCDELYPQLMRHRELGDCEPFYDIYHEGVIENYDGMNIPSARTLGDNEVDLNRNFPAEWSPNQPENMSGRMSLSEVESKAIAEFASKIPQIYFWLNYHTFGGVFIRPLESQEDSAMNILDRSVYQTLDKKIEEITGYPAVSGHSEFTYIPGKPLQGCLTTFSYQALGAYSYVCELWDLPARIGRSERPFIKRYDFWEKKEWRKIFEYDRDQNQSIIFGNPWKSYQHEQLGEVEISEFPSQFGICNPPQKLIHEVIQNQVPLLSLLVDLAPQPKIETKILNTQEKNIKNIELSISNIGFLPTYVSEARNKSQGNKKIIVEIIDVKNASLIGNSIYLLEPLAGYCAIVNGWINSPDLGSNSCSSKTLRIPFAVHKENDQFAVVFKVSFSHLGDYFATFGEI</sequence>
<dbReference type="RefSeq" id="WP_148696781.1">
    <property type="nucleotide sequence ID" value="NZ_CP017834.1"/>
</dbReference>
<keyword evidence="4" id="KW-0378">Hydrolase</keyword>
<dbReference type="AlphaFoldDB" id="A0A1L4CYP1"/>
<evidence type="ECO:0000256" key="1">
    <source>
        <dbReference type="ARBA" id="ARBA00001947"/>
    </source>
</evidence>
<evidence type="ECO:0000313" key="9">
    <source>
        <dbReference type="EMBL" id="APJ03066.1"/>
    </source>
</evidence>
<proteinExistence type="inferred from homology"/>
<keyword evidence="6" id="KW-0482">Metalloprotease</keyword>
<evidence type="ECO:0000256" key="3">
    <source>
        <dbReference type="ARBA" id="ARBA00022670"/>
    </source>
</evidence>
<dbReference type="CDD" id="cd06905">
    <property type="entry name" value="M14-like"/>
    <property type="match status" value="1"/>
</dbReference>
<feature type="domain" description="Peptidase M14" evidence="8">
    <location>
        <begin position="9"/>
        <end position="374"/>
    </location>
</feature>
<protein>
    <recommendedName>
        <fullName evidence="8">Peptidase M14 domain-containing protein</fullName>
    </recommendedName>
</protein>
<dbReference type="EMBL" id="CP017834">
    <property type="protein sequence ID" value="APJ03066.1"/>
    <property type="molecule type" value="Genomic_DNA"/>
</dbReference>
<dbReference type="GO" id="GO:0006508">
    <property type="term" value="P:proteolysis"/>
    <property type="evidence" value="ECO:0007669"/>
    <property type="project" value="UniProtKB-KW"/>
</dbReference>
<organism evidence="9 10">
    <name type="scientific">Silvanigrella aquatica</name>
    <dbReference type="NCBI Taxonomy" id="1915309"/>
    <lineage>
        <taxon>Bacteria</taxon>
        <taxon>Pseudomonadati</taxon>
        <taxon>Bdellovibrionota</taxon>
        <taxon>Oligoflexia</taxon>
        <taxon>Silvanigrellales</taxon>
        <taxon>Silvanigrellaceae</taxon>
        <taxon>Silvanigrella</taxon>
    </lineage>
</organism>
<dbReference type="Pfam" id="PF00246">
    <property type="entry name" value="Peptidase_M14"/>
    <property type="match status" value="2"/>
</dbReference>
<evidence type="ECO:0000256" key="6">
    <source>
        <dbReference type="ARBA" id="ARBA00023049"/>
    </source>
</evidence>
<accession>A0A1L4CYP1</accession>
<keyword evidence="3" id="KW-0645">Protease</keyword>
<name>A0A1L4CYP1_9BACT</name>
<keyword evidence="5" id="KW-0862">Zinc</keyword>
<evidence type="ECO:0000256" key="7">
    <source>
        <dbReference type="PROSITE-ProRule" id="PRU01379"/>
    </source>
</evidence>
<dbReference type="SUPFAM" id="SSF53187">
    <property type="entry name" value="Zn-dependent exopeptidases"/>
    <property type="match status" value="1"/>
</dbReference>
<keyword evidence="10" id="KW-1185">Reference proteome</keyword>
<dbReference type="KEGG" id="saqi:AXG55_03730"/>
<dbReference type="OrthoDB" id="5294005at2"/>